<dbReference type="EMBL" id="UYYF01005272">
    <property type="protein sequence ID" value="VDN08398.1"/>
    <property type="molecule type" value="Genomic_DNA"/>
</dbReference>
<keyword evidence="11" id="KW-0456">Lyase</keyword>
<keyword evidence="10" id="KW-0325">Glycoprotein</keyword>
<dbReference type="OMA" id="NWPTDQH"/>
<keyword evidence="6 16" id="KW-0732">Signal</keyword>
<feature type="binding site" evidence="13">
    <location>
        <position position="144"/>
    </location>
    <ligand>
        <name>Ca(2+)</name>
        <dbReference type="ChEBI" id="CHEBI:29108"/>
        <note>structural</note>
    </ligand>
</feature>
<evidence type="ECO:0000256" key="13">
    <source>
        <dbReference type="PIRSR" id="PIRSR600720-2"/>
    </source>
</evidence>
<evidence type="ECO:0000313" key="18">
    <source>
        <dbReference type="Proteomes" id="UP000276776"/>
    </source>
</evidence>
<dbReference type="Pfam" id="PF01436">
    <property type="entry name" value="NHL"/>
    <property type="match status" value="3"/>
</dbReference>
<keyword evidence="5 13" id="KW-0479">Metal-binding</keyword>
<feature type="repeat" description="NHL" evidence="15">
    <location>
        <begin position="224"/>
        <end position="266"/>
    </location>
</feature>
<evidence type="ECO:0000256" key="11">
    <source>
        <dbReference type="ARBA" id="ARBA00023239"/>
    </source>
</evidence>
<evidence type="ECO:0000256" key="15">
    <source>
        <dbReference type="PROSITE-ProRule" id="PRU00504"/>
    </source>
</evidence>
<evidence type="ECO:0000256" key="4">
    <source>
        <dbReference type="ARBA" id="ARBA00022525"/>
    </source>
</evidence>
<evidence type="ECO:0000256" key="16">
    <source>
        <dbReference type="SAM" id="SignalP"/>
    </source>
</evidence>
<feature type="binding site" evidence="13">
    <location>
        <position position="239"/>
    </location>
    <ligand>
        <name>Zn(2+)</name>
        <dbReference type="ChEBI" id="CHEBI:29105"/>
        <note>catalytic</note>
    </ligand>
</feature>
<keyword evidence="9 14" id="KW-1015">Disulfide bond</keyword>
<evidence type="ECO:0000256" key="1">
    <source>
        <dbReference type="ARBA" id="ARBA00000686"/>
    </source>
</evidence>
<dbReference type="PROSITE" id="PS51125">
    <property type="entry name" value="NHL"/>
    <property type="match status" value="3"/>
</dbReference>
<gene>
    <name evidence="17" type="ORF">TCLT_LOCUS10689</name>
</gene>
<dbReference type="PANTHER" id="PTHR10680">
    <property type="entry name" value="PEPTIDYL-GLYCINE ALPHA-AMIDATING MONOOXYGENASE"/>
    <property type="match status" value="1"/>
</dbReference>
<feature type="binding site" evidence="13">
    <location>
        <position position="78"/>
    </location>
    <ligand>
        <name>Ca(2+)</name>
        <dbReference type="ChEBI" id="CHEBI:29108"/>
        <note>structural</note>
    </ligand>
</feature>
<feature type="repeat" description="NHL" evidence="15">
    <location>
        <begin position="127"/>
        <end position="168"/>
    </location>
</feature>
<keyword evidence="13" id="KW-0106">Calcium</keyword>
<evidence type="ECO:0000256" key="12">
    <source>
        <dbReference type="PIRSR" id="PIRSR600720-1"/>
    </source>
</evidence>
<dbReference type="GO" id="GO:0004598">
    <property type="term" value="F:peptidylamidoglycolate lyase activity"/>
    <property type="evidence" value="ECO:0007669"/>
    <property type="project" value="UniProtKB-EC"/>
</dbReference>
<evidence type="ECO:0000256" key="5">
    <source>
        <dbReference type="ARBA" id="ARBA00022723"/>
    </source>
</evidence>
<dbReference type="EC" id="4.3.2.5" evidence="3"/>
<dbReference type="InterPro" id="IPR011042">
    <property type="entry name" value="6-blade_b-propeller_TolB-like"/>
</dbReference>
<feature type="binding site" evidence="12">
    <location>
        <position position="91"/>
    </location>
    <ligand>
        <name>a protein</name>
        <dbReference type="ChEBI" id="CHEBI:16541"/>
    </ligand>
    <ligandPart>
        <name>C-terminal Xaa-(2S)-2-hydroxyglycine residue</name>
        <dbReference type="ChEBI" id="CHEBI:142768"/>
    </ligandPart>
</feature>
<evidence type="ECO:0000313" key="19">
    <source>
        <dbReference type="WBParaSite" id="TCLT_0001070701-mRNA-1"/>
    </source>
</evidence>
<feature type="binding site" evidence="13">
    <location>
        <position position="142"/>
    </location>
    <ligand>
        <name>Zn(2+)</name>
        <dbReference type="ChEBI" id="CHEBI:29105"/>
        <note>catalytic</note>
    </ligand>
</feature>
<dbReference type="GO" id="GO:0046872">
    <property type="term" value="F:metal ion binding"/>
    <property type="evidence" value="ECO:0007669"/>
    <property type="project" value="UniProtKB-KW"/>
</dbReference>
<dbReference type="PANTHER" id="PTHR10680:SF36">
    <property type="entry name" value="PEPTIDYL-ALPHA-HYDROXYGLYCINE ALPHA-AMIDATING LYASE 1"/>
    <property type="match status" value="1"/>
</dbReference>
<dbReference type="Proteomes" id="UP000276776">
    <property type="component" value="Unassembled WGS sequence"/>
</dbReference>
<dbReference type="InterPro" id="IPR001258">
    <property type="entry name" value="NHL_repeat"/>
</dbReference>
<evidence type="ECO:0000256" key="10">
    <source>
        <dbReference type="ARBA" id="ARBA00023180"/>
    </source>
</evidence>
<protein>
    <recommendedName>
        <fullName evidence="3">peptidylamidoglycolate lyase</fullName>
        <ecNumber evidence="3">4.3.2.5</ecNumber>
    </recommendedName>
</protein>
<reference evidence="19" key="1">
    <citation type="submission" date="2017-02" db="UniProtKB">
        <authorList>
            <consortium name="WormBaseParasite"/>
        </authorList>
    </citation>
    <scope>IDENTIFICATION</scope>
</reference>
<evidence type="ECO:0000256" key="3">
    <source>
        <dbReference type="ARBA" id="ARBA00012343"/>
    </source>
</evidence>
<evidence type="ECO:0000256" key="14">
    <source>
        <dbReference type="PIRSR" id="PIRSR600720-3"/>
    </source>
</evidence>
<feature type="binding site" evidence="12">
    <location>
        <position position="208"/>
    </location>
    <ligand>
        <name>a protein</name>
        <dbReference type="ChEBI" id="CHEBI:16541"/>
    </ligand>
    <ligandPart>
        <name>C-terminal Xaa-(2S)-2-hydroxyglycine residue</name>
        <dbReference type="ChEBI" id="CHEBI:142768"/>
    </ligandPart>
</feature>
<evidence type="ECO:0000256" key="6">
    <source>
        <dbReference type="ARBA" id="ARBA00022729"/>
    </source>
</evidence>
<reference evidence="17 18" key="2">
    <citation type="submission" date="2018-11" db="EMBL/GenBank/DDBJ databases">
        <authorList>
            <consortium name="Pathogen Informatics"/>
        </authorList>
    </citation>
    <scope>NUCLEOTIDE SEQUENCE [LARGE SCALE GENOMIC DNA]</scope>
</reference>
<sequence>MKKLACKAIITLLISIVTFTKSVQGPFFNYDDNNNNNVFNEVEDDDQYAKSFDDQNFDNSNEAYILTVSKAIGQVTGLGINSLGQLLAFHRAGRIWNRWSFDENHRFNTSFGPIKNSTIYVISPHSGNVLQEFGQDIFYLPHGLTVDYDDNIWVTDVGSHQVYKFDKNFKLLLKLGEHLVPGSDSKHFCQPTDIAVAKNGHFFVSDGYCNSRVMKFDQYGKLLAEFGGSNGDDDFLIPHSLALIEDMNLICVADRENERIQCFSAGIANDERALPIGILITKAESIGRIFAIREKKHYLVGVTGSDSEGIEPQLFVMDMNSGKANSFVKGIENAHCLAISEDGTVYVGQTKPEQIVELSLLDQN</sequence>
<evidence type="ECO:0000256" key="9">
    <source>
        <dbReference type="ARBA" id="ARBA00023157"/>
    </source>
</evidence>
<dbReference type="WBParaSite" id="TCLT_0001070701-mRNA-1">
    <property type="protein sequence ID" value="TCLT_0001070701-mRNA-1"/>
    <property type="gene ID" value="TCLT_0001070701"/>
</dbReference>
<dbReference type="GO" id="GO:0006518">
    <property type="term" value="P:peptide metabolic process"/>
    <property type="evidence" value="ECO:0007669"/>
    <property type="project" value="InterPro"/>
</dbReference>
<keyword evidence="7" id="KW-0677">Repeat</keyword>
<evidence type="ECO:0000256" key="2">
    <source>
        <dbReference type="ARBA" id="ARBA00004613"/>
    </source>
</evidence>
<dbReference type="GO" id="GO:0016020">
    <property type="term" value="C:membrane"/>
    <property type="evidence" value="ECO:0007669"/>
    <property type="project" value="InterPro"/>
</dbReference>
<dbReference type="OrthoDB" id="10018185at2759"/>
<keyword evidence="18" id="KW-1185">Reference proteome</keyword>
<comment type="subcellular location">
    <subcellularLocation>
        <location evidence="2">Secreted</location>
    </subcellularLocation>
</comment>
<evidence type="ECO:0000313" key="17">
    <source>
        <dbReference type="EMBL" id="VDN08398.1"/>
    </source>
</evidence>
<name>A0A0N5DBY8_THECL</name>
<dbReference type="Gene3D" id="2.120.10.30">
    <property type="entry name" value="TolB, C-terminal domain"/>
    <property type="match status" value="1"/>
</dbReference>
<evidence type="ECO:0000256" key="8">
    <source>
        <dbReference type="ARBA" id="ARBA00022833"/>
    </source>
</evidence>
<keyword evidence="4" id="KW-0964">Secreted</keyword>
<feature type="repeat" description="NHL" evidence="15">
    <location>
        <begin position="180"/>
        <end position="219"/>
    </location>
</feature>
<feature type="disulfide bond" evidence="14">
    <location>
        <begin position="251"/>
        <end position="262"/>
    </location>
</feature>
<organism evidence="19">
    <name type="scientific">Thelazia callipaeda</name>
    <name type="common">Oriental eyeworm</name>
    <name type="synonym">Parasitic nematode</name>
    <dbReference type="NCBI Taxonomy" id="103827"/>
    <lineage>
        <taxon>Eukaryota</taxon>
        <taxon>Metazoa</taxon>
        <taxon>Ecdysozoa</taxon>
        <taxon>Nematoda</taxon>
        <taxon>Chromadorea</taxon>
        <taxon>Rhabditida</taxon>
        <taxon>Spirurina</taxon>
        <taxon>Spiruromorpha</taxon>
        <taxon>Thelazioidea</taxon>
        <taxon>Thelaziidae</taxon>
        <taxon>Thelazia</taxon>
    </lineage>
</organism>
<comment type="cofactor">
    <cofactor evidence="13">
        <name>Zn(2+)</name>
        <dbReference type="ChEBI" id="CHEBI:29105"/>
    </cofactor>
    <text evidence="13">Binds one Zn(2+) ion per subunit.</text>
</comment>
<accession>A0A0N5DBY8</accession>
<dbReference type="FunFam" id="2.120.10.30:FF:000083">
    <property type="entry name" value="Peptidyl-glycine alpha-amidating monooxygenase B"/>
    <property type="match status" value="1"/>
</dbReference>
<dbReference type="GO" id="GO:0005576">
    <property type="term" value="C:extracellular region"/>
    <property type="evidence" value="ECO:0007669"/>
    <property type="project" value="UniProtKB-SubCell"/>
</dbReference>
<dbReference type="AlphaFoldDB" id="A0A0N5DBY8"/>
<feature type="binding site" evidence="13">
    <location>
        <position position="335"/>
    </location>
    <ligand>
        <name>Zn(2+)</name>
        <dbReference type="ChEBI" id="CHEBI:29105"/>
        <note>catalytic</note>
    </ligand>
</feature>
<dbReference type="InterPro" id="IPR000720">
    <property type="entry name" value="PHM/PAL"/>
</dbReference>
<feature type="chain" id="PRO_5043126765" description="peptidylamidoglycolate lyase" evidence="16">
    <location>
        <begin position="23"/>
        <end position="364"/>
    </location>
</feature>
<feature type="binding site" evidence="12">
    <location>
        <position position="255"/>
    </location>
    <ligand>
        <name>a protein</name>
        <dbReference type="ChEBI" id="CHEBI:16541"/>
    </ligand>
    <ligandPart>
        <name>C-terminal Xaa-(2S)-2-hydroxyglycine residue</name>
        <dbReference type="ChEBI" id="CHEBI:142768"/>
    </ligandPart>
</feature>
<evidence type="ECO:0000256" key="7">
    <source>
        <dbReference type="ARBA" id="ARBA00022737"/>
    </source>
</evidence>
<feature type="signal peptide" evidence="16">
    <location>
        <begin position="1"/>
        <end position="22"/>
    </location>
</feature>
<comment type="catalytic activity">
    <reaction evidence="1">
        <text>a [peptide]-C-terminal (2S)-2-hydroxyglycine = a [peptide]-C-terminal amide + glyoxylate</text>
        <dbReference type="Rhea" id="RHEA:20924"/>
        <dbReference type="Rhea" id="RHEA-COMP:13485"/>
        <dbReference type="Rhea" id="RHEA-COMP:15321"/>
        <dbReference type="ChEBI" id="CHEBI:36655"/>
        <dbReference type="ChEBI" id="CHEBI:137001"/>
        <dbReference type="ChEBI" id="CHEBI:142768"/>
        <dbReference type="EC" id="4.3.2.5"/>
    </reaction>
</comment>
<dbReference type="PRINTS" id="PR00790">
    <property type="entry name" value="PAMONOXGNASE"/>
</dbReference>
<keyword evidence="8 13" id="KW-0862">Zinc</keyword>
<proteinExistence type="predicted"/>
<feature type="disulfide bond" evidence="14">
    <location>
        <begin position="189"/>
        <end position="209"/>
    </location>
</feature>
<dbReference type="CDD" id="cd14958">
    <property type="entry name" value="NHL_PAL_like"/>
    <property type="match status" value="1"/>
</dbReference>
<dbReference type="SUPFAM" id="SSF63829">
    <property type="entry name" value="Calcium-dependent phosphotriesterase"/>
    <property type="match status" value="1"/>
</dbReference>